<dbReference type="EMBL" id="AHKH01000141">
    <property type="protein sequence ID" value="EHQ59347.1"/>
    <property type="molecule type" value="Genomic_DNA"/>
</dbReference>
<dbReference type="SUPFAM" id="SSF51735">
    <property type="entry name" value="NAD(P)-binding Rossmann-fold domains"/>
    <property type="match status" value="1"/>
</dbReference>
<protein>
    <submittedName>
        <fullName evidence="2">Short chain dehydrogenase/reductase</fullName>
    </submittedName>
</protein>
<dbReference type="GO" id="GO:0016616">
    <property type="term" value="F:oxidoreductase activity, acting on the CH-OH group of donors, NAD or NADP as acceptor"/>
    <property type="evidence" value="ECO:0007669"/>
    <property type="project" value="TreeGrafter"/>
</dbReference>
<dbReference type="STRING" id="1131935.PDENDC454_25671"/>
<dbReference type="CDD" id="cd05233">
    <property type="entry name" value="SDR_c"/>
    <property type="match status" value="1"/>
</dbReference>
<gene>
    <name evidence="2" type="ORF">PDENDC454_25671</name>
</gene>
<dbReference type="GO" id="GO:0030497">
    <property type="term" value="P:fatty acid elongation"/>
    <property type="evidence" value="ECO:0007669"/>
    <property type="project" value="TreeGrafter"/>
</dbReference>
<comment type="caution">
    <text evidence="2">The sequence shown here is derived from an EMBL/GenBank/DDBJ whole genome shotgun (WGS) entry which is preliminary data.</text>
</comment>
<dbReference type="InterPro" id="IPR036291">
    <property type="entry name" value="NAD(P)-bd_dom_sf"/>
</dbReference>
<dbReference type="Proteomes" id="UP000003900">
    <property type="component" value="Unassembled WGS sequence"/>
</dbReference>
<evidence type="ECO:0000313" key="2">
    <source>
        <dbReference type="EMBL" id="EHQ59347.1"/>
    </source>
</evidence>
<keyword evidence="3" id="KW-1185">Reference proteome</keyword>
<sequence>MINWDILENTIKGDRKLRNYIIFGASKGLGDAFVKGVPERGDQVWIVSRSRPDSMDLVDGVQRHWISADLSQPDASRIVAEALRGETIDILIYNVGIWEKEGFEDHYSFDRDEPADIANIIQVNITSTIICIQALLPHLRRSQAGKIIVIGSTAGLDHTNNPQVSFVASKFGLRGITHALREHVRKDGIAVTCINPGELATEIPYEEGVEKAIAEYDGTRIPVQDIVALVKCIVSLSKVACIKEIHVPAMTDLNA</sequence>
<dbReference type="PATRIC" id="fig|1131935.3.peg.5333"/>
<proteinExistence type="inferred from homology"/>
<dbReference type="PANTHER" id="PTHR42760:SF40">
    <property type="entry name" value="3-OXOACYL-[ACYL-CARRIER-PROTEIN] REDUCTASE, CHLOROPLASTIC"/>
    <property type="match status" value="1"/>
</dbReference>
<dbReference type="Gene3D" id="3.40.50.720">
    <property type="entry name" value="NAD(P)-binding Rossmann-like Domain"/>
    <property type="match status" value="1"/>
</dbReference>
<accession>H3SNI4</accession>
<dbReference type="InterPro" id="IPR002347">
    <property type="entry name" value="SDR_fam"/>
</dbReference>
<dbReference type="PANTHER" id="PTHR42760">
    <property type="entry name" value="SHORT-CHAIN DEHYDROGENASES/REDUCTASES FAMILY MEMBER"/>
    <property type="match status" value="1"/>
</dbReference>
<reference evidence="2 3" key="1">
    <citation type="journal article" date="2012" name="J. Bacteriol.">
        <title>Genome Sequence of the Pattern-Forming Social Bacterium Paenibacillus dendritiformis C454 Chiral Morphotype.</title>
        <authorList>
            <person name="Sirota-Madi A."/>
            <person name="Olender T."/>
            <person name="Helman Y."/>
            <person name="Brainis I."/>
            <person name="Finkelshtein A."/>
            <person name="Roth D."/>
            <person name="Hagai E."/>
            <person name="Leshkowitz D."/>
            <person name="Brodsky L."/>
            <person name="Galatenko V."/>
            <person name="Nikolaev V."/>
            <person name="Gutnick D.L."/>
            <person name="Lancet D."/>
            <person name="Ben-Jacob E."/>
        </authorList>
    </citation>
    <scope>NUCLEOTIDE SEQUENCE [LARGE SCALE GENOMIC DNA]</scope>
    <source>
        <strain evidence="2 3">C454</strain>
    </source>
</reference>
<dbReference type="Pfam" id="PF00106">
    <property type="entry name" value="adh_short"/>
    <property type="match status" value="1"/>
</dbReference>
<evidence type="ECO:0000256" key="1">
    <source>
        <dbReference type="ARBA" id="ARBA00006484"/>
    </source>
</evidence>
<comment type="similarity">
    <text evidence="1">Belongs to the short-chain dehydrogenases/reductases (SDR) family.</text>
</comment>
<name>H3SNI4_9BACL</name>
<dbReference type="PRINTS" id="PR00081">
    <property type="entry name" value="GDHRDH"/>
</dbReference>
<organism evidence="2 3">
    <name type="scientific">Paenibacillus dendritiformis C454</name>
    <dbReference type="NCBI Taxonomy" id="1131935"/>
    <lineage>
        <taxon>Bacteria</taxon>
        <taxon>Bacillati</taxon>
        <taxon>Bacillota</taxon>
        <taxon>Bacilli</taxon>
        <taxon>Bacillales</taxon>
        <taxon>Paenibacillaceae</taxon>
        <taxon>Paenibacillus</taxon>
    </lineage>
</organism>
<dbReference type="AlphaFoldDB" id="H3SNI4"/>
<evidence type="ECO:0000313" key="3">
    <source>
        <dbReference type="Proteomes" id="UP000003900"/>
    </source>
</evidence>